<dbReference type="InterPro" id="IPR011856">
    <property type="entry name" value="tRNA_endonuc-like_dom_sf"/>
</dbReference>
<proteinExistence type="predicted"/>
<protein>
    <submittedName>
        <fullName evidence="1">VRR-NUC domain-containing protein</fullName>
    </submittedName>
</protein>
<gene>
    <name evidence="1" type="ordered locus">Deipr_2705</name>
</gene>
<dbReference type="Gene3D" id="3.40.1350.10">
    <property type="match status" value="1"/>
</dbReference>
<name>F0RR96_DEIPM</name>
<dbReference type="KEGG" id="dpt:Deipr_2705"/>
<dbReference type="EMBL" id="CP002540">
    <property type="protein sequence ID" value="ADY27805.1"/>
    <property type="molecule type" value="Genomic_DNA"/>
</dbReference>
<reference evidence="2" key="1">
    <citation type="submission" date="2011-02" db="EMBL/GenBank/DDBJ databases">
        <title>The complete sequence of plasmid4 of Deinococcus proteolyticus DSM 20540.</title>
        <authorList>
            <consortium name="US DOE Joint Genome Institute (JGI-PGF)"/>
            <person name="Lucas S."/>
            <person name="Copeland A."/>
            <person name="Lapidus A."/>
            <person name="Bruce D."/>
            <person name="Goodwin L."/>
            <person name="Pitluck S."/>
            <person name="Kyrpides N."/>
            <person name="Mavromatis K."/>
            <person name="Pagani I."/>
            <person name="Ivanova N."/>
            <person name="Ovchinnikova G."/>
            <person name="Zeytun A."/>
            <person name="Detter J.C."/>
            <person name="Han C."/>
            <person name="Land M."/>
            <person name="Hauser L."/>
            <person name="Markowitz V."/>
            <person name="Cheng J.-F."/>
            <person name="Hugenholtz P."/>
            <person name="Woyke T."/>
            <person name="Wu D."/>
            <person name="Pukall R."/>
            <person name="Steenblock K."/>
            <person name="Brambilla E."/>
            <person name="Klenk H.-P."/>
            <person name="Eisen J.A."/>
        </authorList>
    </citation>
    <scope>NUCLEOTIDE SEQUENCE [LARGE SCALE GENOMIC DNA]</scope>
    <source>
        <strain evidence="2">ATCC 35074 / DSM 20540 / JCM 6276 / NBRC 101906 / NCIMB 13154 / VKM Ac-1939 / CCM 2703 / MRP</strain>
        <plasmid evidence="2">Plasmid pDEIPR04</plasmid>
    </source>
</reference>
<evidence type="ECO:0000313" key="1">
    <source>
        <dbReference type="EMBL" id="ADY27805.1"/>
    </source>
</evidence>
<keyword evidence="2" id="KW-1185">Reference proteome</keyword>
<dbReference type="GO" id="GO:0003676">
    <property type="term" value="F:nucleic acid binding"/>
    <property type="evidence" value="ECO:0007669"/>
    <property type="project" value="InterPro"/>
</dbReference>
<keyword evidence="1" id="KW-0614">Plasmid</keyword>
<evidence type="ECO:0000313" key="2">
    <source>
        <dbReference type="Proteomes" id="UP000007718"/>
    </source>
</evidence>
<dbReference type="RefSeq" id="WP_013616049.1">
    <property type="nucleotide sequence ID" value="NC_015163.1"/>
</dbReference>
<dbReference type="Proteomes" id="UP000007718">
    <property type="component" value="Plasmid pDEIPR04"/>
</dbReference>
<dbReference type="HOGENOM" id="CLU_129193_0_0_0"/>
<reference evidence="1 2" key="2">
    <citation type="journal article" date="2012" name="Stand. Genomic Sci.">
        <title>Complete genome sequence of the orange-red pigmented, radioresistant Deinococcus proteolyticus type strain (MRP(T)).</title>
        <authorList>
            <person name="Copeland A."/>
            <person name="Zeytun A."/>
            <person name="Yassawong M."/>
            <person name="Nolan M."/>
            <person name="Lucas S."/>
            <person name="Hammon N."/>
            <person name="Deshpande S."/>
            <person name="Cheng J.F."/>
            <person name="Han C."/>
            <person name="Tapia R."/>
            <person name="Goodwin L.A."/>
            <person name="Pitluck S."/>
            <person name="Mavromatis K."/>
            <person name="Liolios K."/>
            <person name="Pagani I."/>
            <person name="Ivanova N."/>
            <person name="Mikhailova N."/>
            <person name="Pati A."/>
            <person name="Chen A."/>
            <person name="Palaniappan K."/>
            <person name="Land M."/>
            <person name="Hauser L."/>
            <person name="Jeffries C.D."/>
            <person name="Brambilla E.M."/>
            <person name="Rohde M."/>
            <person name="Sikorski J."/>
            <person name="Pukall R."/>
            <person name="Goker M."/>
            <person name="Detter J.C."/>
            <person name="Woyke T."/>
            <person name="Bristow J."/>
            <person name="Eisen J.A."/>
            <person name="Markowitz V."/>
            <person name="Hugenholtz P."/>
            <person name="Kyrpides N.C."/>
            <person name="Klenk H.P."/>
            <person name="Lapidus A."/>
        </authorList>
    </citation>
    <scope>NUCLEOTIDE SEQUENCE [LARGE SCALE GENOMIC DNA]</scope>
    <source>
        <strain evidence="2">ATCC 35074 / DSM 20540 / JCM 6276 / NBRC 101906 / NCIMB 13154 / VKM Ac-1939 / CCM 2703 / MRP</strain>
        <plasmid evidence="2">Plasmid pDEIPR04</plasmid>
    </source>
</reference>
<geneLocation type="plasmid" evidence="1 2">
    <name>pDEIPR04</name>
</geneLocation>
<accession>F0RR96</accession>
<sequence>MSRAAELLAQVRELDARLAEQGRDAAEKLWDEDHHQITLVSWARNHLGDLPELRLLHHSPNGGKRQTVTRRGRTYSPEGAKFKRMGTRAGYPDLLLDVPLHGYHGLRIELKDLKGNTPSPEQRGWIVAHRQKGYAADVARGWRQGRIQLLAYLAGEVHEWYWVPKKGTACELPGVGAG</sequence>
<organism evidence="1 2">
    <name type="scientific">Deinococcus proteolyticus (strain ATCC 35074 / DSM 20540 / JCM 6276 / NBRC 101906 / NCIMB 13154 / VKM Ac-1939 / CCM 2703 / MRP)</name>
    <dbReference type="NCBI Taxonomy" id="693977"/>
    <lineage>
        <taxon>Bacteria</taxon>
        <taxon>Thermotogati</taxon>
        <taxon>Deinococcota</taxon>
        <taxon>Deinococci</taxon>
        <taxon>Deinococcales</taxon>
        <taxon>Deinococcaceae</taxon>
        <taxon>Deinococcus</taxon>
    </lineage>
</organism>
<dbReference type="AlphaFoldDB" id="F0RR96"/>